<evidence type="ECO:0000313" key="1">
    <source>
        <dbReference type="EMBL" id="RHY28106.1"/>
    </source>
</evidence>
<protein>
    <submittedName>
        <fullName evidence="1">Uncharacterized protein</fullName>
    </submittedName>
</protein>
<dbReference type="EMBL" id="QUTA01002214">
    <property type="protein sequence ID" value="RHY28106.1"/>
    <property type="molecule type" value="Genomic_DNA"/>
</dbReference>
<comment type="caution">
    <text evidence="1">The sequence shown here is derived from an EMBL/GenBank/DDBJ whole genome shotgun (WGS) entry which is preliminary data.</text>
</comment>
<reference evidence="1 2" key="1">
    <citation type="submission" date="2018-08" db="EMBL/GenBank/DDBJ databases">
        <title>Aphanomyces genome sequencing and annotation.</title>
        <authorList>
            <person name="Minardi D."/>
            <person name="Oidtmann B."/>
            <person name="Van Der Giezen M."/>
            <person name="Studholme D.J."/>
        </authorList>
    </citation>
    <scope>NUCLEOTIDE SEQUENCE [LARGE SCALE GENOMIC DNA]</scope>
    <source>
        <strain evidence="1 2">Yx</strain>
    </source>
</reference>
<dbReference type="Proteomes" id="UP000266239">
    <property type="component" value="Unassembled WGS sequence"/>
</dbReference>
<evidence type="ECO:0000313" key="2">
    <source>
        <dbReference type="Proteomes" id="UP000266239"/>
    </source>
</evidence>
<proteinExistence type="predicted"/>
<dbReference type="AlphaFoldDB" id="A0A397C1M4"/>
<gene>
    <name evidence="1" type="ORF">DYB25_013109</name>
</gene>
<feature type="non-terminal residue" evidence="1">
    <location>
        <position position="1"/>
    </location>
</feature>
<name>A0A397C1M4_APHAT</name>
<accession>A0A397C1M4</accession>
<sequence length="69" mass="7586">GRHASVIHRLSAMIAAVERSKTAMEPSMRLARRGREAWPAAWGLYRLMRRVALGRSELPDAGEIDGAAT</sequence>
<organism evidence="1 2">
    <name type="scientific">Aphanomyces astaci</name>
    <name type="common">Crayfish plague agent</name>
    <dbReference type="NCBI Taxonomy" id="112090"/>
    <lineage>
        <taxon>Eukaryota</taxon>
        <taxon>Sar</taxon>
        <taxon>Stramenopiles</taxon>
        <taxon>Oomycota</taxon>
        <taxon>Saprolegniomycetes</taxon>
        <taxon>Saprolegniales</taxon>
        <taxon>Verrucalvaceae</taxon>
        <taxon>Aphanomyces</taxon>
    </lineage>
</organism>